<keyword evidence="2" id="KW-0732">Signal</keyword>
<name>A0A915JKF8_ROMCU</name>
<organism evidence="3 4">
    <name type="scientific">Romanomermis culicivorax</name>
    <name type="common">Nematode worm</name>
    <dbReference type="NCBI Taxonomy" id="13658"/>
    <lineage>
        <taxon>Eukaryota</taxon>
        <taxon>Metazoa</taxon>
        <taxon>Ecdysozoa</taxon>
        <taxon>Nematoda</taxon>
        <taxon>Enoplea</taxon>
        <taxon>Dorylaimia</taxon>
        <taxon>Mermithida</taxon>
        <taxon>Mermithoidea</taxon>
        <taxon>Mermithidae</taxon>
        <taxon>Romanomermis</taxon>
    </lineage>
</organism>
<keyword evidence="3" id="KW-1185">Reference proteome</keyword>
<feature type="region of interest" description="Disordered" evidence="1">
    <location>
        <begin position="127"/>
        <end position="162"/>
    </location>
</feature>
<dbReference type="WBParaSite" id="nRc.2.0.1.t26593-RA">
    <property type="protein sequence ID" value="nRc.2.0.1.t26593-RA"/>
    <property type="gene ID" value="nRc.2.0.1.g26593"/>
</dbReference>
<protein>
    <submittedName>
        <fullName evidence="4">Uncharacterized protein</fullName>
    </submittedName>
</protein>
<feature type="signal peptide" evidence="2">
    <location>
        <begin position="1"/>
        <end position="17"/>
    </location>
</feature>
<evidence type="ECO:0000256" key="2">
    <source>
        <dbReference type="SAM" id="SignalP"/>
    </source>
</evidence>
<proteinExistence type="predicted"/>
<evidence type="ECO:0000256" key="1">
    <source>
        <dbReference type="SAM" id="MobiDB-lite"/>
    </source>
</evidence>
<feature type="region of interest" description="Disordered" evidence="1">
    <location>
        <begin position="54"/>
        <end position="102"/>
    </location>
</feature>
<accession>A0A915JKF8</accession>
<reference evidence="4" key="1">
    <citation type="submission" date="2022-11" db="UniProtKB">
        <authorList>
            <consortium name="WormBaseParasite"/>
        </authorList>
    </citation>
    <scope>IDENTIFICATION</scope>
</reference>
<dbReference type="AlphaFoldDB" id="A0A915JKF8"/>
<evidence type="ECO:0000313" key="4">
    <source>
        <dbReference type="WBParaSite" id="nRc.2.0.1.t26593-RA"/>
    </source>
</evidence>
<evidence type="ECO:0000313" key="3">
    <source>
        <dbReference type="Proteomes" id="UP000887565"/>
    </source>
</evidence>
<sequence>MVGTLVTICCFVHVARSVPTYLGYAGPYRGPMKMVAHGASLSDTSRLTQPPLATAPVKALPKPTKAPVRPLPPKDTEPPKKLPSTVKSVDEPKKQRTTSKAVEDLKKQPTIVKMSTIKVQAVLGAKPTTTFPPKAADYKRPQPDGYLGRPTLPTGYAGYVAP</sequence>
<dbReference type="Proteomes" id="UP000887565">
    <property type="component" value="Unplaced"/>
</dbReference>
<feature type="chain" id="PRO_5038008205" evidence="2">
    <location>
        <begin position="18"/>
        <end position="162"/>
    </location>
</feature>